<evidence type="ECO:0000313" key="3">
    <source>
        <dbReference type="EMBL" id="KAK4112811.1"/>
    </source>
</evidence>
<accession>A0AAN6TE85</accession>
<name>A0AAN6TE85_9PEZI</name>
<keyword evidence="1" id="KW-0732">Signal</keyword>
<protein>
    <recommendedName>
        <fullName evidence="2">CPAF-like PDZ domain-containing protein</fullName>
    </recommendedName>
</protein>
<dbReference type="Pfam" id="PF23658">
    <property type="entry name" value="PDZ_CPAF_rel"/>
    <property type="match status" value="1"/>
</dbReference>
<evidence type="ECO:0000313" key="4">
    <source>
        <dbReference type="Proteomes" id="UP001302812"/>
    </source>
</evidence>
<organism evidence="3 4">
    <name type="scientific">Canariomyces notabilis</name>
    <dbReference type="NCBI Taxonomy" id="2074819"/>
    <lineage>
        <taxon>Eukaryota</taxon>
        <taxon>Fungi</taxon>
        <taxon>Dikarya</taxon>
        <taxon>Ascomycota</taxon>
        <taxon>Pezizomycotina</taxon>
        <taxon>Sordariomycetes</taxon>
        <taxon>Sordariomycetidae</taxon>
        <taxon>Sordariales</taxon>
        <taxon>Chaetomiaceae</taxon>
        <taxon>Canariomyces</taxon>
    </lineage>
</organism>
<sequence>MRLSRPGLAVILCLGNEWICGVNAAPAPHVSSRQSAPDPDSCGLVASAVQDSSRRSTPTVPATLAFDCLQTVPNRKEPAKKLIQSFKAYSQWQSTLPFLKSPPQDYPFAAVDVLGTLDNISSTVDAGGYRSEYDFQLAILELVQSVHDGHYTFMPDIFSVFTFSNRLLADLVSVSRDGVEVPKLYHAAELLEASDSGTGEFPRAVTKINGEDAATVLERRSTLTSFYQDPDAQWNSDFPTYARQDTVNSLAQSLDYTGPSVTLTYDDGTEQTEESIAFVLVESFPSRIETGDDFYDFFLTPSSSGSSLSERAEPAELLEIRQSRVVPISGYPAPVVRDSDADLTSGYFLNGTGYDDVAVLVVSGFQPDESKNIDSIDYMVDFQQTIEGFLAECKQSNKKRLVIDLSANGGGIVAASNELFAQLFPSQQIWRADNIRLAESVRQIGETASSAMQTYVDPDGTFANVEMTSEMRNAVEVIATSGVVDVLMPGNLFAPNGTLLETEAAVLGPVTLLNDSFTAYQHDPQNETSRYYNMTGTGSRTNPPAAVFDPSDIVLLMDGTCGSACTLFSYQMLYQFNVKTLAVGGRPRTGAMQSIGGVEGSQLFPLRQIAAAANAAIVLNPDLNVTGSEIAEIAEGYALSRARSLSSPGGVNGKNAFARTNAEMPLQFLYQPANCRVFYTWDMLRQPAETWKRAVDATWTDPDRLCVEGSRVEVQRCWLPLWESGGSCAGLPTP</sequence>
<dbReference type="RefSeq" id="XP_064670381.1">
    <property type="nucleotide sequence ID" value="XM_064816791.1"/>
</dbReference>
<dbReference type="InterPro" id="IPR056186">
    <property type="entry name" value="PDZ_CPAF-rel"/>
</dbReference>
<feature type="chain" id="PRO_5042954324" description="CPAF-like PDZ domain-containing protein" evidence="1">
    <location>
        <begin position="25"/>
        <end position="734"/>
    </location>
</feature>
<dbReference type="PANTHER" id="PTHR37049:SF4">
    <property type="entry name" value="RHODANESE DOMAIN-CONTAINING PROTEIN"/>
    <property type="match status" value="1"/>
</dbReference>
<dbReference type="Gene3D" id="3.90.226.10">
    <property type="entry name" value="2-enoyl-CoA Hydratase, Chain A, domain 1"/>
    <property type="match status" value="1"/>
</dbReference>
<evidence type="ECO:0000256" key="1">
    <source>
        <dbReference type="SAM" id="SignalP"/>
    </source>
</evidence>
<dbReference type="GeneID" id="89940916"/>
<proteinExistence type="predicted"/>
<reference evidence="3" key="2">
    <citation type="submission" date="2023-05" db="EMBL/GenBank/DDBJ databases">
        <authorList>
            <consortium name="Lawrence Berkeley National Laboratory"/>
            <person name="Steindorff A."/>
            <person name="Hensen N."/>
            <person name="Bonometti L."/>
            <person name="Westerberg I."/>
            <person name="Brannstrom I.O."/>
            <person name="Guillou S."/>
            <person name="Cros-Aarteil S."/>
            <person name="Calhoun S."/>
            <person name="Haridas S."/>
            <person name="Kuo A."/>
            <person name="Mondo S."/>
            <person name="Pangilinan J."/>
            <person name="Riley R."/>
            <person name="Labutti K."/>
            <person name="Andreopoulos B."/>
            <person name="Lipzen A."/>
            <person name="Chen C."/>
            <person name="Yanf M."/>
            <person name="Daum C."/>
            <person name="Ng V."/>
            <person name="Clum A."/>
            <person name="Ohm R."/>
            <person name="Martin F."/>
            <person name="Silar P."/>
            <person name="Natvig D."/>
            <person name="Lalanne C."/>
            <person name="Gautier V."/>
            <person name="Ament-Velasquez S.L."/>
            <person name="Kruys A."/>
            <person name="Hutchinson M.I."/>
            <person name="Powell A.J."/>
            <person name="Barry K."/>
            <person name="Miller A.N."/>
            <person name="Grigoriev I.V."/>
            <person name="Debuchy R."/>
            <person name="Gladieux P."/>
            <person name="Thoren M.H."/>
            <person name="Johannesson H."/>
        </authorList>
    </citation>
    <scope>NUCLEOTIDE SEQUENCE</scope>
    <source>
        <strain evidence="3">CBS 508.74</strain>
    </source>
</reference>
<dbReference type="SUPFAM" id="SSF52096">
    <property type="entry name" value="ClpP/crotonase"/>
    <property type="match status" value="1"/>
</dbReference>
<dbReference type="InterPro" id="IPR052766">
    <property type="entry name" value="S41A_metabolite_peptidase"/>
</dbReference>
<comment type="caution">
    <text evidence="3">The sequence shown here is derived from an EMBL/GenBank/DDBJ whole genome shotgun (WGS) entry which is preliminary data.</text>
</comment>
<dbReference type="EMBL" id="MU853341">
    <property type="protein sequence ID" value="KAK4112811.1"/>
    <property type="molecule type" value="Genomic_DNA"/>
</dbReference>
<reference evidence="3" key="1">
    <citation type="journal article" date="2023" name="Mol. Phylogenet. Evol.">
        <title>Genome-scale phylogeny and comparative genomics of the fungal order Sordariales.</title>
        <authorList>
            <person name="Hensen N."/>
            <person name="Bonometti L."/>
            <person name="Westerberg I."/>
            <person name="Brannstrom I.O."/>
            <person name="Guillou S."/>
            <person name="Cros-Aarteil S."/>
            <person name="Calhoun S."/>
            <person name="Haridas S."/>
            <person name="Kuo A."/>
            <person name="Mondo S."/>
            <person name="Pangilinan J."/>
            <person name="Riley R."/>
            <person name="LaButti K."/>
            <person name="Andreopoulos B."/>
            <person name="Lipzen A."/>
            <person name="Chen C."/>
            <person name="Yan M."/>
            <person name="Daum C."/>
            <person name="Ng V."/>
            <person name="Clum A."/>
            <person name="Steindorff A."/>
            <person name="Ohm R.A."/>
            <person name="Martin F."/>
            <person name="Silar P."/>
            <person name="Natvig D.O."/>
            <person name="Lalanne C."/>
            <person name="Gautier V."/>
            <person name="Ament-Velasquez S.L."/>
            <person name="Kruys A."/>
            <person name="Hutchinson M.I."/>
            <person name="Powell A.J."/>
            <person name="Barry K."/>
            <person name="Miller A.N."/>
            <person name="Grigoriev I.V."/>
            <person name="Debuchy R."/>
            <person name="Gladieux P."/>
            <person name="Hiltunen Thoren M."/>
            <person name="Johannesson H."/>
        </authorList>
    </citation>
    <scope>NUCLEOTIDE SEQUENCE</scope>
    <source>
        <strain evidence="3">CBS 508.74</strain>
    </source>
</reference>
<feature type="signal peptide" evidence="1">
    <location>
        <begin position="1"/>
        <end position="24"/>
    </location>
</feature>
<dbReference type="Proteomes" id="UP001302812">
    <property type="component" value="Unassembled WGS sequence"/>
</dbReference>
<evidence type="ECO:0000259" key="2">
    <source>
        <dbReference type="Pfam" id="PF23658"/>
    </source>
</evidence>
<keyword evidence="4" id="KW-1185">Reference proteome</keyword>
<dbReference type="PANTHER" id="PTHR37049">
    <property type="entry name" value="PEPTIDASE S41 FAMILY PROTEIN"/>
    <property type="match status" value="1"/>
</dbReference>
<feature type="domain" description="CPAF-like PDZ" evidence="2">
    <location>
        <begin position="167"/>
        <end position="280"/>
    </location>
</feature>
<dbReference type="InterPro" id="IPR029045">
    <property type="entry name" value="ClpP/crotonase-like_dom_sf"/>
</dbReference>
<gene>
    <name evidence="3" type="ORF">N656DRAFT_789446</name>
</gene>
<dbReference type="AlphaFoldDB" id="A0AAN6TE85"/>